<dbReference type="InterPro" id="IPR002159">
    <property type="entry name" value="CD36_fam"/>
</dbReference>
<evidence type="ECO:0000313" key="8">
    <source>
        <dbReference type="EMBL" id="KCV71542.1"/>
    </source>
</evidence>
<feature type="transmembrane region" description="Helical" evidence="7">
    <location>
        <begin position="23"/>
        <end position="46"/>
    </location>
</feature>
<dbReference type="RefSeq" id="XP_009494665.1">
    <property type="nucleotide sequence ID" value="XM_009496390.1"/>
</dbReference>
<accession>A0A058ZDK4</accession>
<evidence type="ECO:0008006" key="10">
    <source>
        <dbReference type="Google" id="ProtNLM"/>
    </source>
</evidence>
<keyword evidence="3 7" id="KW-0812">Transmembrane</keyword>
<dbReference type="PANTHER" id="PTHR11923:SF51">
    <property type="entry name" value="LYSOSOME MEMBRANE PROTEIN 2"/>
    <property type="match status" value="1"/>
</dbReference>
<evidence type="ECO:0000256" key="7">
    <source>
        <dbReference type="SAM" id="Phobius"/>
    </source>
</evidence>
<dbReference type="GeneID" id="20527203"/>
<dbReference type="PRINTS" id="PR01609">
    <property type="entry name" value="CD36FAMILY"/>
</dbReference>
<protein>
    <recommendedName>
        <fullName evidence="10">CD36 family protein</fullName>
    </recommendedName>
</protein>
<name>A0A058ZDK4_FONAL</name>
<proteinExistence type="inferred from homology"/>
<dbReference type="OMA" id="CALQQNN"/>
<evidence type="ECO:0000256" key="5">
    <source>
        <dbReference type="ARBA" id="ARBA00023136"/>
    </source>
</evidence>
<reference evidence="8" key="1">
    <citation type="submission" date="2013-04" db="EMBL/GenBank/DDBJ databases">
        <title>The Genome Sequence of Fonticula alba ATCC 38817.</title>
        <authorList>
            <consortium name="The Broad Institute Genomics Platform"/>
            <person name="Russ C."/>
            <person name="Cuomo C."/>
            <person name="Burger G."/>
            <person name="Gray M.W."/>
            <person name="Holland P.W.H."/>
            <person name="King N."/>
            <person name="Lang F.B.F."/>
            <person name="Roger A.J."/>
            <person name="Ruiz-Trillo I."/>
            <person name="Brown M."/>
            <person name="Walker B."/>
            <person name="Young S."/>
            <person name="Zeng Q."/>
            <person name="Gargeya S."/>
            <person name="Fitzgerald M."/>
            <person name="Haas B."/>
            <person name="Abouelleil A."/>
            <person name="Allen A.W."/>
            <person name="Alvarado L."/>
            <person name="Arachchi H.M."/>
            <person name="Berlin A.M."/>
            <person name="Chapman S.B."/>
            <person name="Gainer-Dewar J."/>
            <person name="Goldberg J."/>
            <person name="Griggs A."/>
            <person name="Gujja S."/>
            <person name="Hansen M."/>
            <person name="Howarth C."/>
            <person name="Imamovic A."/>
            <person name="Ireland A."/>
            <person name="Larimer J."/>
            <person name="McCowan C."/>
            <person name="Murphy C."/>
            <person name="Pearson M."/>
            <person name="Poon T.W."/>
            <person name="Priest M."/>
            <person name="Roberts A."/>
            <person name="Saif S."/>
            <person name="Shea T."/>
            <person name="Sisk P."/>
            <person name="Sykes S."/>
            <person name="Wortman J."/>
            <person name="Nusbaum C."/>
            <person name="Birren B."/>
        </authorList>
    </citation>
    <scope>NUCLEOTIDE SEQUENCE [LARGE SCALE GENOMIC DNA]</scope>
    <source>
        <strain evidence="8">ATCC 38817</strain>
    </source>
</reference>
<dbReference type="EMBL" id="KB932203">
    <property type="protein sequence ID" value="KCV71542.1"/>
    <property type="molecule type" value="Genomic_DNA"/>
</dbReference>
<evidence type="ECO:0000256" key="2">
    <source>
        <dbReference type="ARBA" id="ARBA00010532"/>
    </source>
</evidence>
<dbReference type="AlphaFoldDB" id="A0A058ZDK4"/>
<dbReference type="STRING" id="691883.A0A058ZDK4"/>
<keyword evidence="9" id="KW-1185">Reference proteome</keyword>
<sequence length="692" mass="78279">MDYTVERSAYDEGIDPPKTPRKVWCFGCLSALFLVLALMSSLAYVLTNFLISYSLMDELVVSSQNSTRYLDWACKFAYGSWGGCEKPHFAVPFYESYYMYNLTNYDDTLAGSPPEFSLHGPYTYRVNITKFDISFAANGSSVDYREAHMYLWDQEKSCTGCAPEDEFLAINAGYLGALNTTGSEAVLLLGLTGPTINRMVEDIERTYVADQINTRGYSEVMDRCRVIDLNCHTPFHAALLQWGYYSKSPNAIGLFGDSVTGMYDEFPDKAEYGAFSIDNSAPAAVLRFNLKTMELMLYGPHGIVTDPLNLLEMAKAFESNPDLLLERWGLTSVQFTAFLKYFMSITPTYNTRLYTSVTGLRQGGGLFSQRSVHQWVFDFSDPLLEYLQPGDTQTNVRQNDTSISVASFYKGVTRIETGLSDRHQIANVVFWNGTSSVDFWQEPIQVNGNNQDGQFFWQLPNGLGRFPSRLQPYPVWSPDHAREITLLDTGIRVKASYNDIPLVSNATYDVDPFFHQDVLGFVNVGSFHLDPPFRIRHVFGSSVPLYMSQPLMWLANSTYVEKVKVANMHPSFDTCATIVDVEPLTGNTMNVAKRLQVNYYLDESTARDRFHIGLQKDIFLPTMYIEQTAGVTKELADDWSSQIGLIDALRGYVFVIGQSICYSGLILFACLTVFYLRRHKHSLRYGDYETIN</sequence>
<evidence type="ECO:0000256" key="1">
    <source>
        <dbReference type="ARBA" id="ARBA00004370"/>
    </source>
</evidence>
<dbReference type="GO" id="GO:0016020">
    <property type="term" value="C:membrane"/>
    <property type="evidence" value="ECO:0007669"/>
    <property type="project" value="UniProtKB-SubCell"/>
</dbReference>
<dbReference type="eggNOG" id="KOG3776">
    <property type="taxonomic scope" value="Eukaryota"/>
</dbReference>
<keyword evidence="5 7" id="KW-0472">Membrane</keyword>
<dbReference type="GO" id="GO:0005737">
    <property type="term" value="C:cytoplasm"/>
    <property type="evidence" value="ECO:0007669"/>
    <property type="project" value="TreeGrafter"/>
</dbReference>
<keyword evidence="4 7" id="KW-1133">Transmembrane helix</keyword>
<dbReference type="Pfam" id="PF01130">
    <property type="entry name" value="CD36"/>
    <property type="match status" value="2"/>
</dbReference>
<dbReference type="OrthoDB" id="195015at2759"/>
<comment type="subcellular location">
    <subcellularLocation>
        <location evidence="1">Membrane</location>
    </subcellularLocation>
</comment>
<dbReference type="Proteomes" id="UP000030693">
    <property type="component" value="Unassembled WGS sequence"/>
</dbReference>
<gene>
    <name evidence="8" type="ORF">H696_02478</name>
</gene>
<dbReference type="GO" id="GO:0005044">
    <property type="term" value="F:scavenger receptor activity"/>
    <property type="evidence" value="ECO:0007669"/>
    <property type="project" value="TreeGrafter"/>
</dbReference>
<evidence type="ECO:0000313" key="9">
    <source>
        <dbReference type="Proteomes" id="UP000030693"/>
    </source>
</evidence>
<comment type="similarity">
    <text evidence="2">Belongs to the CD36 family.</text>
</comment>
<evidence type="ECO:0000256" key="3">
    <source>
        <dbReference type="ARBA" id="ARBA00022692"/>
    </source>
</evidence>
<keyword evidence="6" id="KW-0325">Glycoprotein</keyword>
<evidence type="ECO:0000256" key="4">
    <source>
        <dbReference type="ARBA" id="ARBA00022989"/>
    </source>
</evidence>
<dbReference type="PANTHER" id="PTHR11923">
    <property type="entry name" value="SCAVENGER RECEPTOR CLASS B TYPE-1 SR-B1"/>
    <property type="match status" value="1"/>
</dbReference>
<organism evidence="8">
    <name type="scientific">Fonticula alba</name>
    <name type="common">Slime mold</name>
    <dbReference type="NCBI Taxonomy" id="691883"/>
    <lineage>
        <taxon>Eukaryota</taxon>
        <taxon>Rotosphaerida</taxon>
        <taxon>Fonticulaceae</taxon>
        <taxon>Fonticula</taxon>
    </lineage>
</organism>
<feature type="transmembrane region" description="Helical" evidence="7">
    <location>
        <begin position="651"/>
        <end position="676"/>
    </location>
</feature>
<evidence type="ECO:0000256" key="6">
    <source>
        <dbReference type="ARBA" id="ARBA00023180"/>
    </source>
</evidence>